<comment type="catalytic activity">
    <reaction evidence="10 11">
        <text>D-alanyl-D-alanine + UDP-N-acetyl-alpha-D-muramoyl-L-alanyl-gamma-D-glutamyl-meso-2,6-diaminopimelate + ATP = UDP-N-acetyl-alpha-D-muramoyl-L-alanyl-gamma-D-glutamyl-meso-2,6-diaminopimeloyl-D-alanyl-D-alanine + ADP + phosphate + H(+)</text>
        <dbReference type="Rhea" id="RHEA:28374"/>
        <dbReference type="ChEBI" id="CHEBI:15378"/>
        <dbReference type="ChEBI" id="CHEBI:30616"/>
        <dbReference type="ChEBI" id="CHEBI:43474"/>
        <dbReference type="ChEBI" id="CHEBI:57822"/>
        <dbReference type="ChEBI" id="CHEBI:61386"/>
        <dbReference type="ChEBI" id="CHEBI:83905"/>
        <dbReference type="ChEBI" id="CHEBI:456216"/>
        <dbReference type="EC" id="6.3.2.10"/>
    </reaction>
</comment>
<comment type="pathway">
    <text evidence="10 11">Cell wall biogenesis; peptidoglycan biosynthesis.</text>
</comment>
<evidence type="ECO:0000256" key="1">
    <source>
        <dbReference type="ARBA" id="ARBA00022490"/>
    </source>
</evidence>
<dbReference type="PANTHER" id="PTHR43024:SF1">
    <property type="entry name" value="UDP-N-ACETYLMURAMOYL-TRIPEPTIDE--D-ALANYL-D-ALANINE LIGASE"/>
    <property type="match status" value="1"/>
</dbReference>
<dbReference type="InterPro" id="IPR000713">
    <property type="entry name" value="Mur_ligase_N"/>
</dbReference>
<dbReference type="InterPro" id="IPR035911">
    <property type="entry name" value="MurE/MurF_N"/>
</dbReference>
<comment type="caution">
    <text evidence="15">The sequence shown here is derived from an EMBL/GenBank/DDBJ whole genome shotgun (WGS) entry which is preliminary data.</text>
</comment>
<dbReference type="SUPFAM" id="SSF53623">
    <property type="entry name" value="MurD-like peptide ligases, catalytic domain"/>
    <property type="match status" value="1"/>
</dbReference>
<keyword evidence="2 10" id="KW-0436">Ligase</keyword>
<keyword evidence="5 10" id="KW-0067">ATP-binding</keyword>
<keyword evidence="7 10" id="KW-0573">Peptidoglycan synthesis</keyword>
<gene>
    <name evidence="10" type="primary">murF</name>
    <name evidence="15" type="ORF">LKD36_11595</name>
</gene>
<evidence type="ECO:0000256" key="10">
    <source>
        <dbReference type="HAMAP-Rule" id="MF_02019"/>
    </source>
</evidence>
<dbReference type="InterPro" id="IPR005863">
    <property type="entry name" value="UDP-N-AcMur_synth"/>
</dbReference>
<evidence type="ECO:0000259" key="13">
    <source>
        <dbReference type="Pfam" id="PF02875"/>
    </source>
</evidence>
<dbReference type="InterPro" id="IPR013221">
    <property type="entry name" value="Mur_ligase_cen"/>
</dbReference>
<dbReference type="GO" id="GO:0005524">
    <property type="term" value="F:ATP binding"/>
    <property type="evidence" value="ECO:0007669"/>
    <property type="project" value="UniProtKB-UniRule"/>
</dbReference>
<evidence type="ECO:0000256" key="7">
    <source>
        <dbReference type="ARBA" id="ARBA00022984"/>
    </source>
</evidence>
<evidence type="ECO:0000256" key="3">
    <source>
        <dbReference type="ARBA" id="ARBA00022618"/>
    </source>
</evidence>
<evidence type="ECO:0000313" key="16">
    <source>
        <dbReference type="Proteomes" id="UP001198220"/>
    </source>
</evidence>
<dbReference type="Gene3D" id="3.40.1190.10">
    <property type="entry name" value="Mur-like, catalytic domain"/>
    <property type="match status" value="1"/>
</dbReference>
<keyword evidence="1 10" id="KW-0963">Cytoplasm</keyword>
<dbReference type="InterPro" id="IPR036565">
    <property type="entry name" value="Mur-like_cat_sf"/>
</dbReference>
<dbReference type="GO" id="GO:0005737">
    <property type="term" value="C:cytoplasm"/>
    <property type="evidence" value="ECO:0007669"/>
    <property type="project" value="UniProtKB-SubCell"/>
</dbReference>
<comment type="function">
    <text evidence="10 11">Involved in cell wall formation. Catalyzes the final step in the synthesis of UDP-N-acetylmuramoyl-pentapeptide, the precursor of murein.</text>
</comment>
<dbReference type="Pfam" id="PF01225">
    <property type="entry name" value="Mur_ligase"/>
    <property type="match status" value="1"/>
</dbReference>
<keyword evidence="16" id="KW-1185">Reference proteome</keyword>
<dbReference type="GO" id="GO:0051301">
    <property type="term" value="P:cell division"/>
    <property type="evidence" value="ECO:0007669"/>
    <property type="project" value="UniProtKB-KW"/>
</dbReference>
<dbReference type="InterPro" id="IPR036615">
    <property type="entry name" value="Mur_ligase_C_dom_sf"/>
</dbReference>
<feature type="binding site" evidence="10">
    <location>
        <begin position="112"/>
        <end position="118"/>
    </location>
    <ligand>
        <name>ATP</name>
        <dbReference type="ChEBI" id="CHEBI:30616"/>
    </ligand>
</feature>
<dbReference type="RefSeq" id="WP_308459690.1">
    <property type="nucleotide sequence ID" value="NZ_JAJEPS010000011.1"/>
</dbReference>
<dbReference type="NCBIfam" id="TIGR01143">
    <property type="entry name" value="murF"/>
    <property type="match status" value="1"/>
</dbReference>
<dbReference type="SUPFAM" id="SSF53244">
    <property type="entry name" value="MurD-like peptide ligases, peptide-binding domain"/>
    <property type="match status" value="1"/>
</dbReference>
<keyword evidence="8 10" id="KW-0131">Cell cycle</keyword>
<evidence type="ECO:0000313" key="15">
    <source>
        <dbReference type="EMBL" id="MCC2126810.1"/>
    </source>
</evidence>
<comment type="similarity">
    <text evidence="10">Belongs to the MurCDEF family. MurF subfamily.</text>
</comment>
<dbReference type="EC" id="6.3.2.10" evidence="10 11"/>
<evidence type="ECO:0000256" key="8">
    <source>
        <dbReference type="ARBA" id="ARBA00023306"/>
    </source>
</evidence>
<sequence>MKHFTVRQFKDACHARYFGPEEALDQELSGVETDSRGVTKGTLFVAIPGERVDGHKFIPDVYAKGAACALSQQELTDPAGPYLLVEDTQQALKEAAESYRQTLGIPVIGITGSVGKTSTKEMVASILSQKYNVLKTQGNFNNELGVPLTIFRIGEEHEVAVVEMGMNHYGEMHRLSKMVRPTHCLFTNIGVAHLEFLGSRDGILKAKCEMFDYAADDVKAFVNGDDDKLITLKDIARTFGMDPSRDVWADSVEKLGFDGVRCRIHTDTKNSFETVIPLPGTHMVYNAMAGTCIGLALGLSIDEIRAGIESLKPLPGRSNILHTEHYTLLDDCYNANPTSMMESLNVLDDTHSRKVAILGDMGELGPQSDSLHASVGKHLKNLHVDILVTIGTLSAALHEAAKKSAPQTRCLHFADVDSFLKETDQILKSGDAVLVKASHSMGFTKIVEALQ</sequence>
<dbReference type="Gene3D" id="3.40.1390.10">
    <property type="entry name" value="MurE/MurF, N-terminal domain"/>
    <property type="match status" value="1"/>
</dbReference>
<dbReference type="Gene3D" id="3.90.190.20">
    <property type="entry name" value="Mur ligase, C-terminal domain"/>
    <property type="match status" value="1"/>
</dbReference>
<dbReference type="HAMAP" id="MF_02019">
    <property type="entry name" value="MurF"/>
    <property type="match status" value="1"/>
</dbReference>
<proteinExistence type="inferred from homology"/>
<comment type="subcellular location">
    <subcellularLocation>
        <location evidence="10 11">Cytoplasm</location>
    </subcellularLocation>
</comment>
<dbReference type="PANTHER" id="PTHR43024">
    <property type="entry name" value="UDP-N-ACETYLMURAMOYL-TRIPEPTIDE--D-ALANYL-D-ALANINE LIGASE"/>
    <property type="match status" value="1"/>
</dbReference>
<evidence type="ECO:0000256" key="6">
    <source>
        <dbReference type="ARBA" id="ARBA00022960"/>
    </source>
</evidence>
<dbReference type="SUPFAM" id="SSF63418">
    <property type="entry name" value="MurE/MurF N-terminal domain"/>
    <property type="match status" value="1"/>
</dbReference>
<dbReference type="GO" id="GO:0009252">
    <property type="term" value="P:peptidoglycan biosynthetic process"/>
    <property type="evidence" value="ECO:0007669"/>
    <property type="project" value="UniProtKB-UniRule"/>
</dbReference>
<protein>
    <recommendedName>
        <fullName evidence="10 11">UDP-N-acetylmuramoyl-tripeptide--D-alanyl-D-alanine ligase</fullName>
        <ecNumber evidence="10 11">6.3.2.10</ecNumber>
    </recommendedName>
    <alternativeName>
        <fullName evidence="10">D-alanyl-D-alanine-adding enzyme</fullName>
    </alternativeName>
</protein>
<evidence type="ECO:0000256" key="5">
    <source>
        <dbReference type="ARBA" id="ARBA00022840"/>
    </source>
</evidence>
<feature type="domain" description="Mur ligase N-terminal catalytic" evidence="12">
    <location>
        <begin position="28"/>
        <end position="95"/>
    </location>
</feature>
<feature type="domain" description="Mur ligase C-terminal" evidence="13">
    <location>
        <begin position="316"/>
        <end position="438"/>
    </location>
</feature>
<dbReference type="AlphaFoldDB" id="A0AAE3ABK3"/>
<keyword evidence="9 10" id="KW-0961">Cell wall biogenesis/degradation</keyword>
<dbReference type="GO" id="GO:0047480">
    <property type="term" value="F:UDP-N-acetylmuramoyl-tripeptide-D-alanyl-D-alanine ligase activity"/>
    <property type="evidence" value="ECO:0007669"/>
    <property type="project" value="UniProtKB-UniRule"/>
</dbReference>
<accession>A0AAE3ABK3</accession>
<evidence type="ECO:0000259" key="14">
    <source>
        <dbReference type="Pfam" id="PF08245"/>
    </source>
</evidence>
<keyword evidence="3 10" id="KW-0132">Cell division</keyword>
<dbReference type="InterPro" id="IPR004101">
    <property type="entry name" value="Mur_ligase_C"/>
</dbReference>
<name>A0AAE3ABK3_9FIRM</name>
<dbReference type="GO" id="GO:0008360">
    <property type="term" value="P:regulation of cell shape"/>
    <property type="evidence" value="ECO:0007669"/>
    <property type="project" value="UniProtKB-KW"/>
</dbReference>
<evidence type="ECO:0000256" key="9">
    <source>
        <dbReference type="ARBA" id="ARBA00023316"/>
    </source>
</evidence>
<keyword evidence="6 10" id="KW-0133">Cell shape</keyword>
<dbReference type="Pfam" id="PF02875">
    <property type="entry name" value="Mur_ligase_C"/>
    <property type="match status" value="1"/>
</dbReference>
<dbReference type="InterPro" id="IPR051046">
    <property type="entry name" value="MurCDEF_CellWall_CoF430Synth"/>
</dbReference>
<dbReference type="EMBL" id="JAJEPS010000011">
    <property type="protein sequence ID" value="MCC2126810.1"/>
    <property type="molecule type" value="Genomic_DNA"/>
</dbReference>
<keyword evidence="4 10" id="KW-0547">Nucleotide-binding</keyword>
<evidence type="ECO:0000256" key="2">
    <source>
        <dbReference type="ARBA" id="ARBA00022598"/>
    </source>
</evidence>
<dbReference type="Pfam" id="PF08245">
    <property type="entry name" value="Mur_ligase_M"/>
    <property type="match status" value="1"/>
</dbReference>
<evidence type="ECO:0000256" key="4">
    <source>
        <dbReference type="ARBA" id="ARBA00022741"/>
    </source>
</evidence>
<feature type="domain" description="Mur ligase central" evidence="14">
    <location>
        <begin position="110"/>
        <end position="293"/>
    </location>
</feature>
<dbReference type="GO" id="GO:0071555">
    <property type="term" value="P:cell wall organization"/>
    <property type="evidence" value="ECO:0007669"/>
    <property type="project" value="UniProtKB-KW"/>
</dbReference>
<organism evidence="15 16">
    <name type="scientific">Hominiventricola filiformis</name>
    <dbReference type="NCBI Taxonomy" id="2885352"/>
    <lineage>
        <taxon>Bacteria</taxon>
        <taxon>Bacillati</taxon>
        <taxon>Bacillota</taxon>
        <taxon>Clostridia</taxon>
        <taxon>Lachnospirales</taxon>
        <taxon>Lachnospiraceae</taxon>
        <taxon>Hominiventricola</taxon>
    </lineage>
</organism>
<dbReference type="Proteomes" id="UP001198220">
    <property type="component" value="Unassembled WGS sequence"/>
</dbReference>
<evidence type="ECO:0000256" key="11">
    <source>
        <dbReference type="RuleBase" id="RU004136"/>
    </source>
</evidence>
<evidence type="ECO:0000259" key="12">
    <source>
        <dbReference type="Pfam" id="PF01225"/>
    </source>
</evidence>
<reference evidence="15 16" key="1">
    <citation type="submission" date="2021-10" db="EMBL/GenBank/DDBJ databases">
        <title>Anaerobic single-cell dispensing facilitates the cultivation of human gut bacteria.</title>
        <authorList>
            <person name="Afrizal A."/>
        </authorList>
    </citation>
    <scope>NUCLEOTIDE SEQUENCE [LARGE SCALE GENOMIC DNA]</scope>
    <source>
        <strain evidence="15 16">CLA-AA-H276</strain>
    </source>
</reference>